<protein>
    <submittedName>
        <fullName evidence="7">Polysaccharide biosynthesis protein</fullName>
    </submittedName>
</protein>
<feature type="transmembrane region" description="Helical" evidence="6">
    <location>
        <begin position="496"/>
        <end position="517"/>
    </location>
</feature>
<evidence type="ECO:0000313" key="8">
    <source>
        <dbReference type="Proteomes" id="UP000824024"/>
    </source>
</evidence>
<keyword evidence="4 6" id="KW-1133">Transmembrane helix</keyword>
<dbReference type="AlphaFoldDB" id="A0A9D2D455"/>
<dbReference type="InterPro" id="IPR050833">
    <property type="entry name" value="Poly_Biosynth_Transport"/>
</dbReference>
<feature type="transmembrane region" description="Helical" evidence="6">
    <location>
        <begin position="12"/>
        <end position="35"/>
    </location>
</feature>
<dbReference type="PANTHER" id="PTHR30250:SF21">
    <property type="entry name" value="LIPID II FLIPPASE MURJ"/>
    <property type="match status" value="1"/>
</dbReference>
<dbReference type="PIRSF" id="PIRSF038958">
    <property type="entry name" value="PG_synth_SpoVB"/>
    <property type="match status" value="1"/>
</dbReference>
<dbReference type="PANTHER" id="PTHR30250">
    <property type="entry name" value="PST FAMILY PREDICTED COLANIC ACID TRANSPORTER"/>
    <property type="match status" value="1"/>
</dbReference>
<dbReference type="Pfam" id="PF01943">
    <property type="entry name" value="Polysacc_synt"/>
    <property type="match status" value="1"/>
</dbReference>
<comment type="subcellular location">
    <subcellularLocation>
        <location evidence="1">Cell membrane</location>
        <topology evidence="1">Multi-pass membrane protein</topology>
    </subcellularLocation>
</comment>
<dbReference type="CDD" id="cd13124">
    <property type="entry name" value="MATE_SpoVB_like"/>
    <property type="match status" value="1"/>
</dbReference>
<feature type="transmembrane region" description="Helical" evidence="6">
    <location>
        <begin position="168"/>
        <end position="187"/>
    </location>
</feature>
<evidence type="ECO:0000313" key="7">
    <source>
        <dbReference type="EMBL" id="HIZ08091.1"/>
    </source>
</evidence>
<keyword evidence="5 6" id="KW-0472">Membrane</keyword>
<feature type="transmembrane region" description="Helical" evidence="6">
    <location>
        <begin position="243"/>
        <end position="262"/>
    </location>
</feature>
<dbReference type="EMBL" id="DXCH01000253">
    <property type="protein sequence ID" value="HIZ08091.1"/>
    <property type="molecule type" value="Genomic_DNA"/>
</dbReference>
<evidence type="ECO:0000256" key="3">
    <source>
        <dbReference type="ARBA" id="ARBA00022692"/>
    </source>
</evidence>
<name>A0A9D2D455_9FIRM</name>
<evidence type="ECO:0000256" key="6">
    <source>
        <dbReference type="SAM" id="Phobius"/>
    </source>
</evidence>
<accession>A0A9D2D455</accession>
<keyword evidence="2" id="KW-1003">Cell membrane</keyword>
<comment type="caution">
    <text evidence="7">The sequence shown here is derived from an EMBL/GenBank/DDBJ whole genome shotgun (WGS) entry which is preliminary data.</text>
</comment>
<evidence type="ECO:0000256" key="4">
    <source>
        <dbReference type="ARBA" id="ARBA00022989"/>
    </source>
</evidence>
<keyword evidence="3 6" id="KW-0812">Transmembrane</keyword>
<feature type="transmembrane region" description="Helical" evidence="6">
    <location>
        <begin position="93"/>
        <end position="113"/>
    </location>
</feature>
<reference evidence="7" key="2">
    <citation type="submission" date="2021-04" db="EMBL/GenBank/DDBJ databases">
        <authorList>
            <person name="Gilroy R."/>
        </authorList>
    </citation>
    <scope>NUCLEOTIDE SEQUENCE</scope>
    <source>
        <strain evidence="7">CHK192-9172</strain>
    </source>
</reference>
<gene>
    <name evidence="7" type="ORF">IAA08_09170</name>
</gene>
<dbReference type="Proteomes" id="UP000824024">
    <property type="component" value="Unassembled WGS sequence"/>
</dbReference>
<evidence type="ECO:0000256" key="2">
    <source>
        <dbReference type="ARBA" id="ARBA00022475"/>
    </source>
</evidence>
<dbReference type="GO" id="GO:0005886">
    <property type="term" value="C:plasma membrane"/>
    <property type="evidence" value="ECO:0007669"/>
    <property type="project" value="UniProtKB-SubCell"/>
</dbReference>
<feature type="transmembrane region" description="Helical" evidence="6">
    <location>
        <begin position="342"/>
        <end position="362"/>
    </location>
</feature>
<feature type="transmembrane region" description="Helical" evidence="6">
    <location>
        <begin position="374"/>
        <end position="398"/>
    </location>
</feature>
<feature type="transmembrane region" description="Helical" evidence="6">
    <location>
        <begin position="300"/>
        <end position="322"/>
    </location>
</feature>
<sequence length="547" mass="59506">MEAQKDKIQNSFLKQGGILAAASILVRFIGLLYRIPMANIIGDEGNGIYSAAYEIYNILLIISCYGLPMAVSKMVSSRYAMGNYKGAGRIFRCTMLVGMLTGGAAACFVFFGADWLERNFYAGYTGIAIPLRILAPTIFVVAVAGVLRGFFQGYGNMLPTAVSQIIEQLVNAFVSVFAAYLLIQAFADSMRRPAWGAAGGTLGTCLGALSALFVLICVYMKYRPGRKRQEKSGIDRATDTLRGTYHLIVVTAVPIILSQTVYQLSGIVDVTVFNNVMGELGVSPQAISVAQGIYSTKYRLLVSVPIAISTAMVSSMIPSLVVSFQNKKLQMVREQTSLTIKFNMIVAFPCTAGLMALGQPVIRMLFPGSDYVTGGWMMLLGSVCIIFYALSTVTSGVLQSIERTVVPVIHSLVSLGIHILLIVVLLMRTNLGVYALVIGNVTFPLAVCVMNHMSLRKHLEYREDWKTAFLVPGAASVLIGVLAWAVYYGLNTLLGYHIPSTLIAIVAAIFAYFVLVLKMKGLNRQELESFPFGGKMIRLAEKMHLLS</sequence>
<dbReference type="InterPro" id="IPR024923">
    <property type="entry name" value="PG_synth_SpoVB"/>
</dbReference>
<reference evidence="7" key="1">
    <citation type="journal article" date="2021" name="PeerJ">
        <title>Extensive microbial diversity within the chicken gut microbiome revealed by metagenomics and culture.</title>
        <authorList>
            <person name="Gilroy R."/>
            <person name="Ravi A."/>
            <person name="Getino M."/>
            <person name="Pursley I."/>
            <person name="Horton D.L."/>
            <person name="Alikhan N.F."/>
            <person name="Baker D."/>
            <person name="Gharbi K."/>
            <person name="Hall N."/>
            <person name="Watson M."/>
            <person name="Adriaenssens E.M."/>
            <person name="Foster-Nyarko E."/>
            <person name="Jarju S."/>
            <person name="Secka A."/>
            <person name="Antonio M."/>
            <person name="Oren A."/>
            <person name="Chaudhuri R.R."/>
            <person name="La Ragione R."/>
            <person name="Hildebrand F."/>
            <person name="Pallen M.J."/>
        </authorList>
    </citation>
    <scope>NUCLEOTIDE SEQUENCE</scope>
    <source>
        <strain evidence="7">CHK192-9172</strain>
    </source>
</reference>
<feature type="transmembrane region" description="Helical" evidence="6">
    <location>
        <begin position="125"/>
        <end position="147"/>
    </location>
</feature>
<feature type="transmembrane region" description="Helical" evidence="6">
    <location>
        <begin position="467"/>
        <end position="490"/>
    </location>
</feature>
<feature type="transmembrane region" description="Helical" evidence="6">
    <location>
        <begin position="199"/>
        <end position="222"/>
    </location>
</feature>
<organism evidence="7 8">
    <name type="scientific">Candidatus Eubacterium avistercoris</name>
    <dbReference type="NCBI Taxonomy" id="2838567"/>
    <lineage>
        <taxon>Bacteria</taxon>
        <taxon>Bacillati</taxon>
        <taxon>Bacillota</taxon>
        <taxon>Clostridia</taxon>
        <taxon>Eubacteriales</taxon>
        <taxon>Eubacteriaceae</taxon>
        <taxon>Eubacterium</taxon>
    </lineage>
</organism>
<proteinExistence type="predicted"/>
<dbReference type="InterPro" id="IPR002797">
    <property type="entry name" value="Polysacc_synth"/>
</dbReference>
<feature type="transmembrane region" description="Helical" evidence="6">
    <location>
        <begin position="405"/>
        <end position="427"/>
    </location>
</feature>
<feature type="transmembrane region" description="Helical" evidence="6">
    <location>
        <begin position="55"/>
        <end position="72"/>
    </location>
</feature>
<evidence type="ECO:0000256" key="1">
    <source>
        <dbReference type="ARBA" id="ARBA00004651"/>
    </source>
</evidence>
<evidence type="ECO:0000256" key="5">
    <source>
        <dbReference type="ARBA" id="ARBA00023136"/>
    </source>
</evidence>
<feature type="transmembrane region" description="Helical" evidence="6">
    <location>
        <begin position="433"/>
        <end position="455"/>
    </location>
</feature>